<reference evidence="1" key="2">
    <citation type="journal article" date="2015" name="Data Brief">
        <title>Shoot transcriptome of the giant reed, Arundo donax.</title>
        <authorList>
            <person name="Barrero R.A."/>
            <person name="Guerrero F.D."/>
            <person name="Moolhuijzen P."/>
            <person name="Goolsby J.A."/>
            <person name="Tidwell J."/>
            <person name="Bellgard S.E."/>
            <person name="Bellgard M.I."/>
        </authorList>
    </citation>
    <scope>NUCLEOTIDE SEQUENCE</scope>
    <source>
        <tissue evidence="1">Shoot tissue taken approximately 20 cm above the soil surface</tissue>
    </source>
</reference>
<name>A0A0A9HG69_ARUDO</name>
<protein>
    <submittedName>
        <fullName evidence="1">Uncharacterized protein</fullName>
    </submittedName>
</protein>
<reference evidence="1" key="1">
    <citation type="submission" date="2014-09" db="EMBL/GenBank/DDBJ databases">
        <authorList>
            <person name="Magalhaes I.L.F."/>
            <person name="Oliveira U."/>
            <person name="Santos F.R."/>
            <person name="Vidigal T.H.D.A."/>
            <person name="Brescovit A.D."/>
            <person name="Santos A.J."/>
        </authorList>
    </citation>
    <scope>NUCLEOTIDE SEQUENCE</scope>
    <source>
        <tissue evidence="1">Shoot tissue taken approximately 20 cm above the soil surface</tissue>
    </source>
</reference>
<accession>A0A0A9HG69</accession>
<evidence type="ECO:0000313" key="1">
    <source>
        <dbReference type="EMBL" id="JAE31913.1"/>
    </source>
</evidence>
<proteinExistence type="predicted"/>
<dbReference type="AlphaFoldDB" id="A0A0A9HG69"/>
<organism evidence="1">
    <name type="scientific">Arundo donax</name>
    <name type="common">Giant reed</name>
    <name type="synonym">Donax arundinaceus</name>
    <dbReference type="NCBI Taxonomy" id="35708"/>
    <lineage>
        <taxon>Eukaryota</taxon>
        <taxon>Viridiplantae</taxon>
        <taxon>Streptophyta</taxon>
        <taxon>Embryophyta</taxon>
        <taxon>Tracheophyta</taxon>
        <taxon>Spermatophyta</taxon>
        <taxon>Magnoliopsida</taxon>
        <taxon>Liliopsida</taxon>
        <taxon>Poales</taxon>
        <taxon>Poaceae</taxon>
        <taxon>PACMAD clade</taxon>
        <taxon>Arundinoideae</taxon>
        <taxon>Arundineae</taxon>
        <taxon>Arundo</taxon>
    </lineage>
</organism>
<dbReference type="EMBL" id="GBRH01165983">
    <property type="protein sequence ID" value="JAE31913.1"/>
    <property type="molecule type" value="Transcribed_RNA"/>
</dbReference>
<sequence>MYVLATMDSTAPDRARMENSNRVHSDHFISAWRGGCRGRRACPRGPR</sequence>